<dbReference type="InterPro" id="IPR027417">
    <property type="entry name" value="P-loop_NTPase"/>
</dbReference>
<dbReference type="GO" id="GO:0003723">
    <property type="term" value="F:RNA binding"/>
    <property type="evidence" value="ECO:0007669"/>
    <property type="project" value="TreeGrafter"/>
</dbReference>
<keyword evidence="3" id="KW-0347">Helicase</keyword>
<dbReference type="RefSeq" id="XP_024331773.1">
    <property type="nucleotide sequence ID" value="XM_024476502.1"/>
</dbReference>
<proteinExistence type="predicted"/>
<name>A0A0F9WFB5_9MICR</name>
<dbReference type="Pfam" id="PF00271">
    <property type="entry name" value="Helicase_C"/>
    <property type="match status" value="1"/>
</dbReference>
<evidence type="ECO:0000256" key="2">
    <source>
        <dbReference type="ARBA" id="ARBA00022801"/>
    </source>
</evidence>
<sequence length="593" mass="68704">MSTPLGYNLLIENYSSEIIKCIENSKHVLIKGPTGCGKSTYIPLLLNNNKHKIAVIEPRRIAVMSLYSTLFKVTKNVGYKMRFNKKIKHDDKIIIFTDGAFLHEGIDSNYDYIILDEVHERSIRMDMILCLLKQTKSKVILMSATVDTKRIMNYFDAKLFEIPGESYPCDIIYSESSVSDYILESYNIIKEIVMSKDVKNLSRNNSIAWLDKSNKNKDCYTINNNRDILVFLTGEEDINDLFVLLKKILDIKVYKIFSSLNDEEQLKIYQKSTIRKVILSTNICETSLTIPGIKYVIDCGLVKNKIFDGINYFGIVPISKESADQRLGRCNRIGPGICYRLFTEEMYNNLSNLTPEILIANLSKPILQLIHKKIDIFNFSFLDYPTQLNVFRSLEFLYNKKLINENMQITKQGIRILRYPFELNLSCFYDDCINSGLGYYGSMLVSMISIDNYNFIKNLDMVQGKNIDKEMFTTDIKYLINIFSNFLNAKDKKEFCKINEISLKNLDKAYKIFKGLNKNKNGNVDLLEKIFSKSFDYNLSVREQDGSYKHVASGRKLYIHPTSNFFKKNIKKIVFVDVLCTTKEYVRIVGKYL</sequence>
<dbReference type="OrthoDB" id="10253254at2759"/>
<organism evidence="7 8">
    <name type="scientific">Vairimorpha ceranae</name>
    <dbReference type="NCBI Taxonomy" id="40302"/>
    <lineage>
        <taxon>Eukaryota</taxon>
        <taxon>Fungi</taxon>
        <taxon>Fungi incertae sedis</taxon>
        <taxon>Microsporidia</taxon>
        <taxon>Nosematidae</taxon>
        <taxon>Vairimorpha</taxon>
    </lineage>
</organism>
<evidence type="ECO:0000313" key="8">
    <source>
        <dbReference type="Proteomes" id="UP000034350"/>
    </source>
</evidence>
<reference evidence="7 8" key="1">
    <citation type="journal article" date="2015" name="Environ. Microbiol.">
        <title>Genome analyses suggest the presence of polyploidy and recent human-driven expansions in eight global populations of the honeybee pathogen Nosema ceranae.</title>
        <authorList>
            <person name="Pelin A."/>
            <person name="Selman M."/>
            <person name="Aris-Brosou S."/>
            <person name="Farinelli L."/>
            <person name="Corradi N."/>
        </authorList>
    </citation>
    <scope>NUCLEOTIDE SEQUENCE [LARGE SCALE GENOMIC DNA]</scope>
    <source>
        <strain evidence="7 8">PA08 1199</strain>
    </source>
</reference>
<dbReference type="SUPFAM" id="SSF52540">
    <property type="entry name" value="P-loop containing nucleoside triphosphate hydrolases"/>
    <property type="match status" value="1"/>
</dbReference>
<dbReference type="InterPro" id="IPR042035">
    <property type="entry name" value="DEAH_win-hel_dom"/>
</dbReference>
<dbReference type="VEuPathDB" id="MicrosporidiaDB:NCER_100537"/>
<dbReference type="InterPro" id="IPR014001">
    <property type="entry name" value="Helicase_ATP-bd"/>
</dbReference>
<keyword evidence="4" id="KW-0067">ATP-binding</keyword>
<evidence type="ECO:0000313" key="7">
    <source>
        <dbReference type="EMBL" id="KKO76031.1"/>
    </source>
</evidence>
<evidence type="ECO:0008006" key="9">
    <source>
        <dbReference type="Google" id="ProtNLM"/>
    </source>
</evidence>
<keyword evidence="1" id="KW-0547">Nucleotide-binding</keyword>
<keyword evidence="2" id="KW-0378">Hydrolase</keyword>
<dbReference type="GO" id="GO:0016787">
    <property type="term" value="F:hydrolase activity"/>
    <property type="evidence" value="ECO:0007669"/>
    <property type="project" value="UniProtKB-KW"/>
</dbReference>
<dbReference type="EMBL" id="JPQZ01000008">
    <property type="protein sequence ID" value="KKO76031.1"/>
    <property type="molecule type" value="Genomic_DNA"/>
</dbReference>
<dbReference type="SMART" id="SM00487">
    <property type="entry name" value="DEXDc"/>
    <property type="match status" value="1"/>
</dbReference>
<dbReference type="PANTHER" id="PTHR18934">
    <property type="entry name" value="ATP-DEPENDENT RNA HELICASE"/>
    <property type="match status" value="1"/>
</dbReference>
<evidence type="ECO:0000256" key="3">
    <source>
        <dbReference type="ARBA" id="ARBA00022806"/>
    </source>
</evidence>
<gene>
    <name evidence="7" type="ORF">AAJ76_800099813</name>
</gene>
<dbReference type="GeneID" id="36321456"/>
<evidence type="ECO:0000256" key="4">
    <source>
        <dbReference type="ARBA" id="ARBA00022840"/>
    </source>
</evidence>
<accession>A0A0F9WFB5</accession>
<dbReference type="Gene3D" id="3.40.50.300">
    <property type="entry name" value="P-loop containing nucleotide triphosphate hydrolases"/>
    <property type="match status" value="2"/>
</dbReference>
<evidence type="ECO:0000259" key="6">
    <source>
        <dbReference type="PROSITE" id="PS51194"/>
    </source>
</evidence>
<dbReference type="VEuPathDB" id="MicrosporidiaDB:G9O61_00g001590"/>
<dbReference type="InterPro" id="IPR011545">
    <property type="entry name" value="DEAD/DEAH_box_helicase_dom"/>
</dbReference>
<dbReference type="PROSITE" id="PS51194">
    <property type="entry name" value="HELICASE_CTER"/>
    <property type="match status" value="1"/>
</dbReference>
<dbReference type="Pfam" id="PF00270">
    <property type="entry name" value="DEAD"/>
    <property type="match status" value="1"/>
</dbReference>
<feature type="domain" description="Helicase ATP-binding" evidence="5">
    <location>
        <begin position="19"/>
        <end position="164"/>
    </location>
</feature>
<comment type="caution">
    <text evidence="7">The sequence shown here is derived from an EMBL/GenBank/DDBJ whole genome shotgun (WGS) entry which is preliminary data.</text>
</comment>
<dbReference type="VEuPathDB" id="MicrosporidiaDB:AAJ76_800099813"/>
<dbReference type="Proteomes" id="UP000034350">
    <property type="component" value="Unassembled WGS sequence"/>
</dbReference>
<dbReference type="CDD" id="cd18791">
    <property type="entry name" value="SF2_C_RHA"/>
    <property type="match status" value="1"/>
</dbReference>
<evidence type="ECO:0000259" key="5">
    <source>
        <dbReference type="PROSITE" id="PS51192"/>
    </source>
</evidence>
<dbReference type="GO" id="GO:0004386">
    <property type="term" value="F:helicase activity"/>
    <property type="evidence" value="ECO:0007669"/>
    <property type="project" value="UniProtKB-KW"/>
</dbReference>
<feature type="domain" description="Helicase C-terminal" evidence="6">
    <location>
        <begin position="214"/>
        <end position="374"/>
    </location>
</feature>
<protein>
    <recommendedName>
        <fullName evidence="9">HrpA-like helicase</fullName>
    </recommendedName>
</protein>
<dbReference type="AlphaFoldDB" id="A0A0F9WFB5"/>
<keyword evidence="8" id="KW-1185">Reference proteome</keyword>
<evidence type="ECO:0000256" key="1">
    <source>
        <dbReference type="ARBA" id="ARBA00022741"/>
    </source>
</evidence>
<dbReference type="PANTHER" id="PTHR18934:SF91">
    <property type="entry name" value="PRE-MRNA-SPLICING FACTOR ATP-DEPENDENT RNA HELICASE PRP16"/>
    <property type="match status" value="1"/>
</dbReference>
<dbReference type="CDD" id="cd17917">
    <property type="entry name" value="DEXHc_RHA-like"/>
    <property type="match status" value="1"/>
</dbReference>
<dbReference type="PROSITE" id="PS51192">
    <property type="entry name" value="HELICASE_ATP_BIND_1"/>
    <property type="match status" value="1"/>
</dbReference>
<dbReference type="InterPro" id="IPR001650">
    <property type="entry name" value="Helicase_C-like"/>
</dbReference>
<dbReference type="Gene3D" id="1.10.10.2130">
    <property type="entry name" value="DEAH helicase family, winged-helix domain"/>
    <property type="match status" value="1"/>
</dbReference>
<dbReference type="SMART" id="SM00490">
    <property type="entry name" value="HELICc"/>
    <property type="match status" value="1"/>
</dbReference>
<dbReference type="GO" id="GO:0005524">
    <property type="term" value="F:ATP binding"/>
    <property type="evidence" value="ECO:0007669"/>
    <property type="project" value="UniProtKB-KW"/>
</dbReference>